<dbReference type="PANTHER" id="PTHR11733:SF241">
    <property type="entry name" value="GH26575P-RELATED"/>
    <property type="match status" value="1"/>
</dbReference>
<dbReference type="GO" id="GO:0046872">
    <property type="term" value="F:metal ion binding"/>
    <property type="evidence" value="ECO:0007669"/>
    <property type="project" value="UniProtKB-KW"/>
</dbReference>
<evidence type="ECO:0000256" key="6">
    <source>
        <dbReference type="ARBA" id="ARBA00022833"/>
    </source>
</evidence>
<comment type="cofactor">
    <cofactor evidence="1">
        <name>Zn(2+)</name>
        <dbReference type="ChEBI" id="CHEBI:29105"/>
    </cofactor>
</comment>
<dbReference type="Proteomes" id="UP000821853">
    <property type="component" value="Unassembled WGS sequence"/>
</dbReference>
<dbReference type="SUPFAM" id="SSF55486">
    <property type="entry name" value="Metalloproteases ('zincins'), catalytic domain"/>
    <property type="match status" value="1"/>
</dbReference>
<keyword evidence="5" id="KW-0378">Hydrolase</keyword>
<dbReference type="PRINTS" id="PR00786">
    <property type="entry name" value="NEPRILYSIN"/>
</dbReference>
<evidence type="ECO:0000256" key="7">
    <source>
        <dbReference type="ARBA" id="ARBA00023049"/>
    </source>
</evidence>
<proteinExistence type="inferred from homology"/>
<protein>
    <submittedName>
        <fullName evidence="11">Uncharacterized protein</fullName>
    </submittedName>
</protein>
<dbReference type="InterPro" id="IPR008753">
    <property type="entry name" value="Peptidase_M13_N"/>
</dbReference>
<evidence type="ECO:0000256" key="2">
    <source>
        <dbReference type="ARBA" id="ARBA00007357"/>
    </source>
</evidence>
<keyword evidence="4" id="KW-0479">Metal-binding</keyword>
<dbReference type="VEuPathDB" id="VectorBase:HLOH_054550"/>
<evidence type="ECO:0000259" key="9">
    <source>
        <dbReference type="Pfam" id="PF01431"/>
    </source>
</evidence>
<keyword evidence="6" id="KW-0862">Zinc</keyword>
<dbReference type="GO" id="GO:0004222">
    <property type="term" value="F:metalloendopeptidase activity"/>
    <property type="evidence" value="ECO:0007669"/>
    <property type="project" value="InterPro"/>
</dbReference>
<comment type="similarity">
    <text evidence="2">Belongs to the peptidase M13 family.</text>
</comment>
<dbReference type="Gene3D" id="1.10.1380.10">
    <property type="entry name" value="Neutral endopeptidase , domain2"/>
    <property type="match status" value="1"/>
</dbReference>
<feature type="compositionally biased region" description="Basic and acidic residues" evidence="8">
    <location>
        <begin position="8"/>
        <end position="28"/>
    </location>
</feature>
<sequence>MQPLPAGRTKEYAQHSSELEEKRSETSPRRPLLNEQETERSRGIIKQVVARAVALLVLASVGVTAAVQQEWWPPHPTFLPEPPASKDHVILQRIHKAMDTKQDPCKDFYAFVCGNYKSLYGSMLVNMDGEMYAELHDTIDHFKVNYYTKYNPIAADKAAALHRQCLVGIPERRPYEVRFLKKFLGTVGLNSSSYANGLTLDKVLFVFFQYNMNTLLGLSLEEALLHDSKRRLRLSLNEKQLSWFSIRQDPNAIVFYKNTLDFPKKEIVEVENEAAGRITEDLLRGLNNISFDTVLGLESLTPTVNKTGGRWTTLVESHTRNSYLKDYPVLVSKPAMQYFDKLYADLGNTKLCLLTAWELLRKLIPFASLKLQSFLTTDTLSVWCREAVLDVMEVPLMSWYLFSEVPSDVVRHSAKIAFQIQLSILQEIQGSRWIDDDTRKVAHYKISNMSIYMGYPKHLASIDAINTVYRSYPWAHDLFLYHWFKAMNLTIWNLLQDATNFRFPVTKTNGAYLAHRNIVRMPATVLRDPLFSMTAPSAVNYGGMGALFGHQIMHAFTKGSINYNAHGEYGQWWTAHSWAGYESRLRCLRQMHNIIDPTCNRKVWRFMSFMMTTSVYNFCLLVCVM</sequence>
<comment type="caution">
    <text evidence="11">The sequence shown here is derived from an EMBL/GenBank/DDBJ whole genome shotgun (WGS) entry which is preliminary data.</text>
</comment>
<dbReference type="GO" id="GO:0005886">
    <property type="term" value="C:plasma membrane"/>
    <property type="evidence" value="ECO:0007669"/>
    <property type="project" value="TreeGrafter"/>
</dbReference>
<feature type="domain" description="Peptidase M13 C-terminal" evidence="9">
    <location>
        <begin position="509"/>
        <end position="598"/>
    </location>
</feature>
<feature type="domain" description="Peptidase M13 N-terminal" evidence="10">
    <location>
        <begin position="104"/>
        <end position="456"/>
    </location>
</feature>
<evidence type="ECO:0000313" key="12">
    <source>
        <dbReference type="Proteomes" id="UP000821853"/>
    </source>
</evidence>
<name>A0A9J6HAJ9_HAELO</name>
<keyword evidence="12" id="KW-1185">Reference proteome</keyword>
<dbReference type="GO" id="GO:0016485">
    <property type="term" value="P:protein processing"/>
    <property type="evidence" value="ECO:0007669"/>
    <property type="project" value="TreeGrafter"/>
</dbReference>
<keyword evidence="7" id="KW-0482">Metalloprotease</keyword>
<dbReference type="Gene3D" id="3.40.390.10">
    <property type="entry name" value="Collagenase (Catalytic Domain)"/>
    <property type="match status" value="1"/>
</dbReference>
<dbReference type="InterPro" id="IPR018497">
    <property type="entry name" value="Peptidase_M13_C"/>
</dbReference>
<dbReference type="OMA" id="FACEWRT"/>
<evidence type="ECO:0000256" key="3">
    <source>
        <dbReference type="ARBA" id="ARBA00022670"/>
    </source>
</evidence>
<gene>
    <name evidence="11" type="ORF">HPB48_026363</name>
</gene>
<evidence type="ECO:0000259" key="10">
    <source>
        <dbReference type="Pfam" id="PF05649"/>
    </source>
</evidence>
<dbReference type="PROSITE" id="PS51885">
    <property type="entry name" value="NEPRILYSIN"/>
    <property type="match status" value="1"/>
</dbReference>
<dbReference type="PANTHER" id="PTHR11733">
    <property type="entry name" value="ZINC METALLOPROTEASE FAMILY M13 NEPRILYSIN-RELATED"/>
    <property type="match status" value="1"/>
</dbReference>
<dbReference type="AlphaFoldDB" id="A0A9J6HAJ9"/>
<dbReference type="InterPro" id="IPR042089">
    <property type="entry name" value="Peptidase_M13_dom_2"/>
</dbReference>
<evidence type="ECO:0000256" key="5">
    <source>
        <dbReference type="ARBA" id="ARBA00022801"/>
    </source>
</evidence>
<organism evidence="11 12">
    <name type="scientific">Haemaphysalis longicornis</name>
    <name type="common">Bush tick</name>
    <dbReference type="NCBI Taxonomy" id="44386"/>
    <lineage>
        <taxon>Eukaryota</taxon>
        <taxon>Metazoa</taxon>
        <taxon>Ecdysozoa</taxon>
        <taxon>Arthropoda</taxon>
        <taxon>Chelicerata</taxon>
        <taxon>Arachnida</taxon>
        <taxon>Acari</taxon>
        <taxon>Parasitiformes</taxon>
        <taxon>Ixodida</taxon>
        <taxon>Ixodoidea</taxon>
        <taxon>Ixodidae</taxon>
        <taxon>Haemaphysalinae</taxon>
        <taxon>Haemaphysalis</taxon>
    </lineage>
</organism>
<dbReference type="Pfam" id="PF01431">
    <property type="entry name" value="Peptidase_M13"/>
    <property type="match status" value="1"/>
</dbReference>
<evidence type="ECO:0000256" key="1">
    <source>
        <dbReference type="ARBA" id="ARBA00001947"/>
    </source>
</evidence>
<feature type="region of interest" description="Disordered" evidence="8">
    <location>
        <begin position="1"/>
        <end position="38"/>
    </location>
</feature>
<dbReference type="InterPro" id="IPR000718">
    <property type="entry name" value="Peptidase_M13"/>
</dbReference>
<evidence type="ECO:0000256" key="4">
    <source>
        <dbReference type="ARBA" id="ARBA00022723"/>
    </source>
</evidence>
<evidence type="ECO:0000313" key="11">
    <source>
        <dbReference type="EMBL" id="KAH9384356.1"/>
    </source>
</evidence>
<dbReference type="Pfam" id="PF05649">
    <property type="entry name" value="Peptidase_M13_N"/>
    <property type="match status" value="1"/>
</dbReference>
<dbReference type="InterPro" id="IPR024079">
    <property type="entry name" value="MetalloPept_cat_dom_sf"/>
</dbReference>
<reference evidence="11 12" key="1">
    <citation type="journal article" date="2020" name="Cell">
        <title>Large-Scale Comparative Analyses of Tick Genomes Elucidate Their Genetic Diversity and Vector Capacities.</title>
        <authorList>
            <consortium name="Tick Genome and Microbiome Consortium (TIGMIC)"/>
            <person name="Jia N."/>
            <person name="Wang J."/>
            <person name="Shi W."/>
            <person name="Du L."/>
            <person name="Sun Y."/>
            <person name="Zhan W."/>
            <person name="Jiang J.F."/>
            <person name="Wang Q."/>
            <person name="Zhang B."/>
            <person name="Ji P."/>
            <person name="Bell-Sakyi L."/>
            <person name="Cui X.M."/>
            <person name="Yuan T.T."/>
            <person name="Jiang B.G."/>
            <person name="Yang W.F."/>
            <person name="Lam T.T."/>
            <person name="Chang Q.C."/>
            <person name="Ding S.J."/>
            <person name="Wang X.J."/>
            <person name="Zhu J.G."/>
            <person name="Ruan X.D."/>
            <person name="Zhao L."/>
            <person name="Wei J.T."/>
            <person name="Ye R.Z."/>
            <person name="Que T.C."/>
            <person name="Du C.H."/>
            <person name="Zhou Y.H."/>
            <person name="Cheng J.X."/>
            <person name="Dai P.F."/>
            <person name="Guo W.B."/>
            <person name="Han X.H."/>
            <person name="Huang E.J."/>
            <person name="Li L.F."/>
            <person name="Wei W."/>
            <person name="Gao Y.C."/>
            <person name="Liu J.Z."/>
            <person name="Shao H.Z."/>
            <person name="Wang X."/>
            <person name="Wang C.C."/>
            <person name="Yang T.C."/>
            <person name="Huo Q.B."/>
            <person name="Li W."/>
            <person name="Chen H.Y."/>
            <person name="Chen S.E."/>
            <person name="Zhou L.G."/>
            <person name="Ni X.B."/>
            <person name="Tian J.H."/>
            <person name="Sheng Y."/>
            <person name="Liu T."/>
            <person name="Pan Y.S."/>
            <person name="Xia L.Y."/>
            <person name="Li J."/>
            <person name="Zhao F."/>
            <person name="Cao W.C."/>
        </authorList>
    </citation>
    <scope>NUCLEOTIDE SEQUENCE [LARGE SCALE GENOMIC DNA]</scope>
    <source>
        <strain evidence="11">HaeL-2018</strain>
    </source>
</reference>
<keyword evidence="3" id="KW-0645">Protease</keyword>
<accession>A0A9J6HAJ9</accession>
<dbReference type="EMBL" id="JABSTR010002207">
    <property type="protein sequence ID" value="KAH9384356.1"/>
    <property type="molecule type" value="Genomic_DNA"/>
</dbReference>
<evidence type="ECO:0000256" key="8">
    <source>
        <dbReference type="SAM" id="MobiDB-lite"/>
    </source>
</evidence>